<accession>A0A4Q7KRD5</accession>
<dbReference type="OrthoDB" id="4570063at2"/>
<dbReference type="InterPro" id="IPR040891">
    <property type="entry name" value="HEPN_SAV_6107"/>
</dbReference>
<reference evidence="2 3" key="1">
    <citation type="submission" date="2019-02" db="EMBL/GenBank/DDBJ databases">
        <title>Genomic Encyclopedia of Type Strains, Phase IV (KMG-IV): sequencing the most valuable type-strain genomes for metagenomic binning, comparative biology and taxonomic classification.</title>
        <authorList>
            <person name="Goeker M."/>
        </authorList>
    </citation>
    <scope>NUCLEOTIDE SEQUENCE [LARGE SCALE GENOMIC DNA]</scope>
    <source>
        <strain evidence="2 3">DSM 101727</strain>
    </source>
</reference>
<protein>
    <recommendedName>
        <fullName evidence="1">SAV-6107-like HEPN domain-containing protein</fullName>
    </recommendedName>
</protein>
<organism evidence="2 3">
    <name type="scientific">Herbihabitans rhizosphaerae</name>
    <dbReference type="NCBI Taxonomy" id="1872711"/>
    <lineage>
        <taxon>Bacteria</taxon>
        <taxon>Bacillati</taxon>
        <taxon>Actinomycetota</taxon>
        <taxon>Actinomycetes</taxon>
        <taxon>Pseudonocardiales</taxon>
        <taxon>Pseudonocardiaceae</taxon>
        <taxon>Herbihabitans</taxon>
    </lineage>
</organism>
<comment type="caution">
    <text evidence="2">The sequence shown here is derived from an EMBL/GenBank/DDBJ whole genome shotgun (WGS) entry which is preliminary data.</text>
</comment>
<name>A0A4Q7KRD5_9PSEU</name>
<evidence type="ECO:0000313" key="3">
    <source>
        <dbReference type="Proteomes" id="UP000294257"/>
    </source>
</evidence>
<proteinExistence type="predicted"/>
<dbReference type="EMBL" id="SGWQ01000004">
    <property type="protein sequence ID" value="RZS38966.1"/>
    <property type="molecule type" value="Genomic_DNA"/>
</dbReference>
<evidence type="ECO:0000313" key="2">
    <source>
        <dbReference type="EMBL" id="RZS38966.1"/>
    </source>
</evidence>
<keyword evidence="3" id="KW-1185">Reference proteome</keyword>
<dbReference type="AlphaFoldDB" id="A0A4Q7KRD5"/>
<evidence type="ECO:0000259" key="1">
    <source>
        <dbReference type="Pfam" id="PF18726"/>
    </source>
</evidence>
<sequence length="153" mass="16699">MTSVIDFDLAARPRGHRAVRAPRPASSARGLLEQAERGLIEAAWQRQPAQRFADAYLAALRGAAALVALRGRPHRGRSRPTSVWKLLPAKAPELREWAEFFAACSSTRAAIQAGITRTITDRAADDLVRQTGQFLDLVRDALRASPRSAVPPP</sequence>
<gene>
    <name evidence="2" type="ORF">EV193_104177</name>
</gene>
<feature type="domain" description="SAV-6107-like HEPN" evidence="1">
    <location>
        <begin position="42"/>
        <end position="139"/>
    </location>
</feature>
<dbReference type="Proteomes" id="UP000294257">
    <property type="component" value="Unassembled WGS sequence"/>
</dbReference>
<dbReference type="RefSeq" id="WP_130344566.1">
    <property type="nucleotide sequence ID" value="NZ_SGWQ01000004.1"/>
</dbReference>
<dbReference type="Pfam" id="PF18726">
    <property type="entry name" value="HEPN_SAV_6107"/>
    <property type="match status" value="1"/>
</dbReference>